<gene>
    <name evidence="2" type="ORF">J2I46_11795</name>
</gene>
<feature type="transmembrane region" description="Helical" evidence="1">
    <location>
        <begin position="187"/>
        <end position="202"/>
    </location>
</feature>
<comment type="caution">
    <text evidence="2">The sequence shown here is derived from an EMBL/GenBank/DDBJ whole genome shotgun (WGS) entry which is preliminary data.</text>
</comment>
<keyword evidence="3" id="KW-1185">Reference proteome</keyword>
<feature type="transmembrane region" description="Helical" evidence="1">
    <location>
        <begin position="284"/>
        <end position="301"/>
    </location>
</feature>
<feature type="transmembrane region" description="Helical" evidence="1">
    <location>
        <begin position="148"/>
        <end position="167"/>
    </location>
</feature>
<feature type="transmembrane region" description="Helical" evidence="1">
    <location>
        <begin position="243"/>
        <end position="263"/>
    </location>
</feature>
<keyword evidence="1" id="KW-1133">Transmembrane helix</keyword>
<evidence type="ECO:0000256" key="1">
    <source>
        <dbReference type="SAM" id="Phobius"/>
    </source>
</evidence>
<proteinExistence type="predicted"/>
<keyword evidence="1" id="KW-0812">Transmembrane</keyword>
<dbReference type="EMBL" id="JAFMYW010000003">
    <property type="protein sequence ID" value="MBO0949268.1"/>
    <property type="molecule type" value="Genomic_DNA"/>
</dbReference>
<feature type="transmembrane region" description="Helical" evidence="1">
    <location>
        <begin position="345"/>
        <end position="373"/>
    </location>
</feature>
<dbReference type="Proteomes" id="UP000664628">
    <property type="component" value="Unassembled WGS sequence"/>
</dbReference>
<evidence type="ECO:0008006" key="4">
    <source>
        <dbReference type="Google" id="ProtNLM"/>
    </source>
</evidence>
<evidence type="ECO:0000313" key="3">
    <source>
        <dbReference type="Proteomes" id="UP000664628"/>
    </source>
</evidence>
<accession>A0ABS3JGY1</accession>
<reference evidence="2 3" key="1">
    <citation type="submission" date="2021-03" db="EMBL/GenBank/DDBJ databases">
        <title>Fibrella sp. HMF5405 genome sequencing and assembly.</title>
        <authorList>
            <person name="Kang H."/>
            <person name="Kim H."/>
            <person name="Bae S."/>
            <person name="Joh K."/>
        </authorList>
    </citation>
    <scope>NUCLEOTIDE SEQUENCE [LARGE SCALE GENOMIC DNA]</scope>
    <source>
        <strain evidence="2 3">HMF5405</strain>
    </source>
</reference>
<name>A0ABS3JGY1_9BACT</name>
<protein>
    <recommendedName>
        <fullName evidence="4">O-antigen ligase domain-containing protein</fullName>
    </recommendedName>
</protein>
<feature type="transmembrane region" description="Helical" evidence="1">
    <location>
        <begin position="53"/>
        <end position="71"/>
    </location>
</feature>
<evidence type="ECO:0000313" key="2">
    <source>
        <dbReference type="EMBL" id="MBO0949268.1"/>
    </source>
</evidence>
<feature type="transmembrane region" description="Helical" evidence="1">
    <location>
        <begin position="17"/>
        <end position="33"/>
    </location>
</feature>
<feature type="transmembrane region" description="Helical" evidence="1">
    <location>
        <begin position="313"/>
        <end position="333"/>
    </location>
</feature>
<feature type="transmembrane region" description="Helical" evidence="1">
    <location>
        <begin position="83"/>
        <end position="102"/>
    </location>
</feature>
<sequence>MNFAPISHRSQTITRKLWYALLFVAIVYNFHRYLLKYSHGAFAKDMYQQTPLIWQVGKYVLIAIILSLIYFNSRLTFRIPAKLVAFYCFLGVVLIVNIGSIIMYHEVLTDELEYLIFGLLVLPLGFVVQEDLQILASEIDTIMNWSQYVLILSNWIVIFNYYTFRVVPFHAYEGILMRYGGLWDDPNTFAIISVLLLGYAMIKKQYWLVALHVINVLLTVSLNGYLLLLTFICYWVLNNPKNRILHMALFGVLVLVIAALVFVNLEYAIQIYDAKKESIDQHSSLFDISFYWIPLLQPVLFHETWLLSMNINYFPFSVFFTLLLIAILVRFFFFRPRSVQRLLFILFFVTSLFLPFLYMFPINFIALLFLVLYTKGVQF</sequence>
<feature type="transmembrane region" description="Helical" evidence="1">
    <location>
        <begin position="114"/>
        <end position="136"/>
    </location>
</feature>
<organism evidence="2 3">
    <name type="scientific">Fibrella forsythiae</name>
    <dbReference type="NCBI Taxonomy" id="2817061"/>
    <lineage>
        <taxon>Bacteria</taxon>
        <taxon>Pseudomonadati</taxon>
        <taxon>Bacteroidota</taxon>
        <taxon>Cytophagia</taxon>
        <taxon>Cytophagales</taxon>
        <taxon>Spirosomataceae</taxon>
        <taxon>Fibrella</taxon>
    </lineage>
</organism>
<keyword evidence="1" id="KW-0472">Membrane</keyword>
<feature type="transmembrane region" description="Helical" evidence="1">
    <location>
        <begin position="214"/>
        <end position="237"/>
    </location>
</feature>
<dbReference type="RefSeq" id="WP_207329243.1">
    <property type="nucleotide sequence ID" value="NZ_JAFMYW010000003.1"/>
</dbReference>